<dbReference type="STRING" id="1630135.DAD186_19620"/>
<evidence type="ECO:0000256" key="2">
    <source>
        <dbReference type="SAM" id="SignalP"/>
    </source>
</evidence>
<sequence length="246" mass="25068">MTTTFRRTRSLFAVAAAGLLVFGAAGCGAINETKKASASESPSTGAASPTPAPSASELPDPTESPTTQGSTDPNPASPSDGGGDAPAPGPGGLGSGAFPAGSEVAELDPTPLTEQEKEQGKQLMSDLLVKITVSGDFTVFCDTVVFKNTDGTRYRMDSSPETREQCAQIYTGQFPGAGGAGGEGGAGIPEEQVKSEFDPAKFELKDNGDGTYALTMSGQPLGFNVLKIKDGGVRLEPSQMDLTGQP</sequence>
<name>A0A1B0ZKW8_9MICO</name>
<proteinExistence type="predicted"/>
<dbReference type="Proteomes" id="UP000092596">
    <property type="component" value="Chromosome"/>
</dbReference>
<keyword evidence="2" id="KW-0732">Signal</keyword>
<dbReference type="KEGG" id="dva:DAD186_19620"/>
<evidence type="ECO:0000256" key="1">
    <source>
        <dbReference type="SAM" id="MobiDB-lite"/>
    </source>
</evidence>
<dbReference type="RefSeq" id="WP_065248487.1">
    <property type="nucleotide sequence ID" value="NZ_CP012117.1"/>
</dbReference>
<gene>
    <name evidence="3" type="ORF">DAD186_19620</name>
</gene>
<feature type="compositionally biased region" description="Low complexity" evidence="1">
    <location>
        <begin position="38"/>
        <end position="57"/>
    </location>
</feature>
<protein>
    <submittedName>
        <fullName evidence="3">Uncharacterized protein</fullName>
    </submittedName>
</protein>
<evidence type="ECO:0000313" key="4">
    <source>
        <dbReference type="Proteomes" id="UP000092596"/>
    </source>
</evidence>
<feature type="signal peptide" evidence="2">
    <location>
        <begin position="1"/>
        <end position="29"/>
    </location>
</feature>
<feature type="region of interest" description="Disordered" evidence="1">
    <location>
        <begin position="33"/>
        <end position="104"/>
    </location>
</feature>
<feature type="chain" id="PRO_5039471008" evidence="2">
    <location>
        <begin position="30"/>
        <end position="246"/>
    </location>
</feature>
<feature type="compositionally biased region" description="Gly residues" evidence="1">
    <location>
        <begin position="80"/>
        <end position="95"/>
    </location>
</feature>
<dbReference type="PROSITE" id="PS51257">
    <property type="entry name" value="PROKAR_LIPOPROTEIN"/>
    <property type="match status" value="1"/>
</dbReference>
<feature type="compositionally biased region" description="Polar residues" evidence="1">
    <location>
        <begin position="63"/>
        <end position="74"/>
    </location>
</feature>
<organism evidence="3 4">
    <name type="scientific">Dermabacter vaginalis</name>
    <dbReference type="NCBI Taxonomy" id="1630135"/>
    <lineage>
        <taxon>Bacteria</taxon>
        <taxon>Bacillati</taxon>
        <taxon>Actinomycetota</taxon>
        <taxon>Actinomycetes</taxon>
        <taxon>Micrococcales</taxon>
        <taxon>Dermabacteraceae</taxon>
        <taxon>Dermabacter</taxon>
    </lineage>
</organism>
<dbReference type="AlphaFoldDB" id="A0A1B0ZKW8"/>
<accession>A0A1B0ZKW8</accession>
<reference evidence="3 4" key="1">
    <citation type="submission" date="2015-06" db="EMBL/GenBank/DDBJ databases">
        <title>Investigation of pathophysiology for high-risk pregnancy and development of treatment modality based on it.</title>
        <authorList>
            <person name="Kim B.-C."/>
            <person name="Lim S."/>
        </authorList>
    </citation>
    <scope>NUCLEOTIDE SEQUENCE [LARGE SCALE GENOMIC DNA]</scope>
    <source>
        <strain evidence="3 4">AD1-86</strain>
    </source>
</reference>
<evidence type="ECO:0000313" key="3">
    <source>
        <dbReference type="EMBL" id="ANP28512.1"/>
    </source>
</evidence>
<dbReference type="EMBL" id="CP012117">
    <property type="protein sequence ID" value="ANP28512.1"/>
    <property type="molecule type" value="Genomic_DNA"/>
</dbReference>